<keyword evidence="2" id="KW-0812">Transmembrane</keyword>
<protein>
    <recommendedName>
        <fullName evidence="5">DUF3558 domain-containing protein</fullName>
    </recommendedName>
</protein>
<sequence>MTYPPNDGSFPGPPGGQPFPGQPGRPHQGWSPHPGQQPPPGPYGPQGTSPGGYPGQQYVPPVQPGHGFPGGVPPQQPPVPGRPGRPRRRGTGAVVAAVAAVLVVAASIGVVVWNVAGGRPYADLPGCRQLLPADVVDGIPGAGSPRAEGDYYPAEETGYEEGGQIGYLACSVSDSDVFLLDVHATLYEFEDDGEAVADLREEVGDAREDLGRDRSPEGMSGGILDWRSVSAGDGGFAVLYQDEDYSEEIFAAASFTLVNVAVLISFPLEDGGIGEGEALDFLDDFAGQVERQISREAERA</sequence>
<feature type="compositionally biased region" description="Low complexity" evidence="1">
    <location>
        <begin position="55"/>
        <end position="66"/>
    </location>
</feature>
<name>A0ABU7K808_9ACTN</name>
<dbReference type="Proteomes" id="UP001356095">
    <property type="component" value="Unassembled WGS sequence"/>
</dbReference>
<gene>
    <name evidence="3" type="ORF">Q8791_14195</name>
</gene>
<feature type="region of interest" description="Disordered" evidence="1">
    <location>
        <begin position="1"/>
        <end position="90"/>
    </location>
</feature>
<feature type="compositionally biased region" description="Low complexity" evidence="1">
    <location>
        <begin position="24"/>
        <end position="34"/>
    </location>
</feature>
<evidence type="ECO:0000256" key="2">
    <source>
        <dbReference type="SAM" id="Phobius"/>
    </source>
</evidence>
<evidence type="ECO:0000313" key="3">
    <source>
        <dbReference type="EMBL" id="MEE2038372.1"/>
    </source>
</evidence>
<keyword evidence="2" id="KW-1133">Transmembrane helix</keyword>
<dbReference type="RefSeq" id="WP_330092153.1">
    <property type="nucleotide sequence ID" value="NZ_JAUZMY010000012.1"/>
</dbReference>
<proteinExistence type="predicted"/>
<evidence type="ECO:0000256" key="1">
    <source>
        <dbReference type="SAM" id="MobiDB-lite"/>
    </source>
</evidence>
<accession>A0ABU7K808</accession>
<feature type="transmembrane region" description="Helical" evidence="2">
    <location>
        <begin position="92"/>
        <end position="113"/>
    </location>
</feature>
<dbReference type="EMBL" id="JAUZMY010000012">
    <property type="protein sequence ID" value="MEE2038372.1"/>
    <property type="molecule type" value="Genomic_DNA"/>
</dbReference>
<organism evidence="3 4">
    <name type="scientific">Nocardiopsis codii</name>
    <dbReference type="NCBI Taxonomy" id="3065942"/>
    <lineage>
        <taxon>Bacteria</taxon>
        <taxon>Bacillati</taxon>
        <taxon>Actinomycetota</taxon>
        <taxon>Actinomycetes</taxon>
        <taxon>Streptosporangiales</taxon>
        <taxon>Nocardiopsidaceae</taxon>
        <taxon>Nocardiopsis</taxon>
    </lineage>
</organism>
<evidence type="ECO:0008006" key="5">
    <source>
        <dbReference type="Google" id="ProtNLM"/>
    </source>
</evidence>
<reference evidence="3 4" key="1">
    <citation type="submission" date="2023-08" db="EMBL/GenBank/DDBJ databases">
        <authorList>
            <person name="Girao M."/>
            <person name="Carvalho M.F."/>
        </authorList>
    </citation>
    <scope>NUCLEOTIDE SEQUENCE [LARGE SCALE GENOMIC DNA]</scope>
    <source>
        <strain evidence="3 4">CT-R113</strain>
    </source>
</reference>
<comment type="caution">
    <text evidence="3">The sequence shown here is derived from an EMBL/GenBank/DDBJ whole genome shotgun (WGS) entry which is preliminary data.</text>
</comment>
<evidence type="ECO:0000313" key="4">
    <source>
        <dbReference type="Proteomes" id="UP001356095"/>
    </source>
</evidence>
<keyword evidence="2" id="KW-0472">Membrane</keyword>
<feature type="compositionally biased region" description="Pro residues" evidence="1">
    <location>
        <begin position="71"/>
        <end position="83"/>
    </location>
</feature>
<keyword evidence="4" id="KW-1185">Reference proteome</keyword>
<feature type="compositionally biased region" description="Pro residues" evidence="1">
    <location>
        <begin position="11"/>
        <end position="23"/>
    </location>
</feature>